<accession>A0A165NGB3</accession>
<dbReference type="OrthoDB" id="3211671at2759"/>
<reference evidence="1 2" key="1">
    <citation type="journal article" date="2016" name="Mol. Biol. Evol.">
        <title>Comparative Genomics of Early-Diverging Mushroom-Forming Fungi Provides Insights into the Origins of Lignocellulose Decay Capabilities.</title>
        <authorList>
            <person name="Nagy L.G."/>
            <person name="Riley R."/>
            <person name="Tritt A."/>
            <person name="Adam C."/>
            <person name="Daum C."/>
            <person name="Floudas D."/>
            <person name="Sun H."/>
            <person name="Yadav J.S."/>
            <person name="Pangilinan J."/>
            <person name="Larsson K.H."/>
            <person name="Matsuura K."/>
            <person name="Barry K."/>
            <person name="Labutti K."/>
            <person name="Kuo R."/>
            <person name="Ohm R.A."/>
            <person name="Bhattacharya S.S."/>
            <person name="Shirouzu T."/>
            <person name="Yoshinaga Y."/>
            <person name="Martin F.M."/>
            <person name="Grigoriev I.V."/>
            <person name="Hibbett D.S."/>
        </authorList>
    </citation>
    <scope>NUCLEOTIDE SEQUENCE [LARGE SCALE GENOMIC DNA]</scope>
    <source>
        <strain evidence="1 2">HHB14362 ss-1</strain>
    </source>
</reference>
<dbReference type="Proteomes" id="UP000076761">
    <property type="component" value="Unassembled WGS sequence"/>
</dbReference>
<evidence type="ECO:0000313" key="1">
    <source>
        <dbReference type="EMBL" id="KZT19603.1"/>
    </source>
</evidence>
<sequence>SSYRIKLSANLKSWGIHNVFHTSKLWIHEPNDNRLFPGRMDSQVILTDESTKLEPEWAVEHILSHKGKGTNTVFELEWCLG</sequence>
<protein>
    <submittedName>
        <fullName evidence="1">Uncharacterized protein</fullName>
    </submittedName>
</protein>
<proteinExistence type="predicted"/>
<keyword evidence="2" id="KW-1185">Reference proteome</keyword>
<dbReference type="EMBL" id="KV425637">
    <property type="protein sequence ID" value="KZT19603.1"/>
    <property type="molecule type" value="Genomic_DNA"/>
</dbReference>
<feature type="non-terminal residue" evidence="1">
    <location>
        <position position="1"/>
    </location>
</feature>
<name>A0A165NGB3_9AGAM</name>
<organism evidence="1 2">
    <name type="scientific">Neolentinus lepideus HHB14362 ss-1</name>
    <dbReference type="NCBI Taxonomy" id="1314782"/>
    <lineage>
        <taxon>Eukaryota</taxon>
        <taxon>Fungi</taxon>
        <taxon>Dikarya</taxon>
        <taxon>Basidiomycota</taxon>
        <taxon>Agaricomycotina</taxon>
        <taxon>Agaricomycetes</taxon>
        <taxon>Gloeophyllales</taxon>
        <taxon>Gloeophyllaceae</taxon>
        <taxon>Neolentinus</taxon>
    </lineage>
</organism>
<dbReference type="STRING" id="1314782.A0A165NGB3"/>
<evidence type="ECO:0000313" key="2">
    <source>
        <dbReference type="Proteomes" id="UP000076761"/>
    </source>
</evidence>
<dbReference type="InParanoid" id="A0A165NGB3"/>
<gene>
    <name evidence="1" type="ORF">NEOLEDRAFT_1025251</name>
</gene>
<dbReference type="AlphaFoldDB" id="A0A165NGB3"/>
<feature type="non-terminal residue" evidence="1">
    <location>
        <position position="81"/>
    </location>
</feature>